<gene>
    <name evidence="2" type="ORF">LCGC14_1046300</name>
</gene>
<evidence type="ECO:0000313" key="2">
    <source>
        <dbReference type="EMBL" id="KKN09465.1"/>
    </source>
</evidence>
<keyword evidence="1" id="KW-1133">Transmembrane helix</keyword>
<keyword evidence="1" id="KW-0812">Transmembrane</keyword>
<keyword evidence="1" id="KW-0472">Membrane</keyword>
<accession>A0A0F9MQ90</accession>
<dbReference type="EMBL" id="LAZR01004344">
    <property type="protein sequence ID" value="KKN09465.1"/>
    <property type="molecule type" value="Genomic_DNA"/>
</dbReference>
<protein>
    <recommendedName>
        <fullName evidence="3">Lipoprotein</fullName>
    </recommendedName>
</protein>
<feature type="transmembrane region" description="Helical" evidence="1">
    <location>
        <begin position="60"/>
        <end position="83"/>
    </location>
</feature>
<evidence type="ECO:0000256" key="1">
    <source>
        <dbReference type="SAM" id="Phobius"/>
    </source>
</evidence>
<sequence>MKKILSILLVISFLFVFGCGDSKIIKIPSNTTTGNNNVEFGTYGLFNQNDNKNPKIRYRIIIGNIVWSVILVETIIAPLYFIGFSMYEPMGLKTGDEVKGEV</sequence>
<evidence type="ECO:0008006" key="3">
    <source>
        <dbReference type="Google" id="ProtNLM"/>
    </source>
</evidence>
<dbReference type="AlphaFoldDB" id="A0A0F9MQ90"/>
<organism evidence="2">
    <name type="scientific">marine sediment metagenome</name>
    <dbReference type="NCBI Taxonomy" id="412755"/>
    <lineage>
        <taxon>unclassified sequences</taxon>
        <taxon>metagenomes</taxon>
        <taxon>ecological metagenomes</taxon>
    </lineage>
</organism>
<proteinExistence type="predicted"/>
<name>A0A0F9MQ90_9ZZZZ</name>
<dbReference type="PROSITE" id="PS51257">
    <property type="entry name" value="PROKAR_LIPOPROTEIN"/>
    <property type="match status" value="1"/>
</dbReference>
<comment type="caution">
    <text evidence="2">The sequence shown here is derived from an EMBL/GenBank/DDBJ whole genome shotgun (WGS) entry which is preliminary data.</text>
</comment>
<reference evidence="2" key="1">
    <citation type="journal article" date="2015" name="Nature">
        <title>Complex archaea that bridge the gap between prokaryotes and eukaryotes.</title>
        <authorList>
            <person name="Spang A."/>
            <person name="Saw J.H."/>
            <person name="Jorgensen S.L."/>
            <person name="Zaremba-Niedzwiedzka K."/>
            <person name="Martijn J."/>
            <person name="Lind A.E."/>
            <person name="van Eijk R."/>
            <person name="Schleper C."/>
            <person name="Guy L."/>
            <person name="Ettema T.J."/>
        </authorList>
    </citation>
    <scope>NUCLEOTIDE SEQUENCE</scope>
</reference>